<dbReference type="PROSITE" id="PS00028">
    <property type="entry name" value="ZINC_FINGER_C2H2_1"/>
    <property type="match status" value="1"/>
</dbReference>
<protein>
    <recommendedName>
        <fullName evidence="2">C2H2-type domain-containing protein</fullName>
    </recommendedName>
</protein>
<dbReference type="EMBL" id="UYRU01081380">
    <property type="protein sequence ID" value="VDN31832.1"/>
    <property type="molecule type" value="Genomic_DNA"/>
</dbReference>
<name>A0A3P7QIK2_DIBLA</name>
<dbReference type="OrthoDB" id="6253480at2759"/>
<evidence type="ECO:0000259" key="2">
    <source>
        <dbReference type="PROSITE" id="PS00028"/>
    </source>
</evidence>
<evidence type="ECO:0000313" key="4">
    <source>
        <dbReference type="Proteomes" id="UP000281553"/>
    </source>
</evidence>
<proteinExistence type="predicted"/>
<feature type="non-terminal residue" evidence="3">
    <location>
        <position position="224"/>
    </location>
</feature>
<gene>
    <name evidence="3" type="ORF">DILT_LOCUS15842</name>
</gene>
<organism evidence="3 4">
    <name type="scientific">Dibothriocephalus latus</name>
    <name type="common">Fish tapeworm</name>
    <name type="synonym">Diphyllobothrium latum</name>
    <dbReference type="NCBI Taxonomy" id="60516"/>
    <lineage>
        <taxon>Eukaryota</taxon>
        <taxon>Metazoa</taxon>
        <taxon>Spiralia</taxon>
        <taxon>Lophotrochozoa</taxon>
        <taxon>Platyhelminthes</taxon>
        <taxon>Cestoda</taxon>
        <taxon>Eucestoda</taxon>
        <taxon>Diphyllobothriidea</taxon>
        <taxon>Diphyllobothriidae</taxon>
        <taxon>Dibothriocephalus</taxon>
    </lineage>
</organism>
<dbReference type="Proteomes" id="UP000281553">
    <property type="component" value="Unassembled WGS sequence"/>
</dbReference>
<feature type="region of interest" description="Disordered" evidence="1">
    <location>
        <begin position="1"/>
        <end position="20"/>
    </location>
</feature>
<sequence length="224" mass="24845">MMCMCGANEDRLSPKDANKTEGTKKNAVTFVDHTSKQNNASLVRASKITDVDLRPQEGIICHLCGEGPMENDNELSQHLEHLHYSAYKERFDRFRRRGLLGGIIDPLKTCFQCYRVFDSFLALQVHLTVAHGTLYPLVCGLCHEPLTSQAFAEPTIEAEVTQIIETVLEKVDANLRDYVESHGALATVDLEKVLPPVDMTATTAAVRHAINAGLTIAIQVEELK</sequence>
<accession>A0A3P7QIK2</accession>
<reference evidence="3 4" key="1">
    <citation type="submission" date="2018-11" db="EMBL/GenBank/DDBJ databases">
        <authorList>
            <consortium name="Pathogen Informatics"/>
        </authorList>
    </citation>
    <scope>NUCLEOTIDE SEQUENCE [LARGE SCALE GENOMIC DNA]</scope>
</reference>
<dbReference type="InterPro" id="IPR013087">
    <property type="entry name" value="Znf_C2H2_type"/>
</dbReference>
<dbReference type="AlphaFoldDB" id="A0A3P7QIK2"/>
<evidence type="ECO:0000256" key="1">
    <source>
        <dbReference type="SAM" id="MobiDB-lite"/>
    </source>
</evidence>
<keyword evidence="4" id="KW-1185">Reference proteome</keyword>
<evidence type="ECO:0000313" key="3">
    <source>
        <dbReference type="EMBL" id="VDN31832.1"/>
    </source>
</evidence>
<feature type="compositionally biased region" description="Basic and acidic residues" evidence="1">
    <location>
        <begin position="8"/>
        <end position="20"/>
    </location>
</feature>
<feature type="domain" description="C2H2-type" evidence="2">
    <location>
        <begin position="110"/>
        <end position="131"/>
    </location>
</feature>